<evidence type="ECO:0000313" key="2">
    <source>
        <dbReference type="Proteomes" id="UP001209701"/>
    </source>
</evidence>
<gene>
    <name evidence="1" type="ORF">LNV07_09490</name>
</gene>
<organism evidence="1 2">
    <name type="scientific">Roseateles oligotrophus</name>
    <dbReference type="NCBI Taxonomy" id="1769250"/>
    <lineage>
        <taxon>Bacteria</taxon>
        <taxon>Pseudomonadati</taxon>
        <taxon>Pseudomonadota</taxon>
        <taxon>Betaproteobacteria</taxon>
        <taxon>Burkholderiales</taxon>
        <taxon>Sphaerotilaceae</taxon>
        <taxon>Roseateles</taxon>
    </lineage>
</organism>
<proteinExistence type="predicted"/>
<evidence type="ECO:0000313" key="1">
    <source>
        <dbReference type="EMBL" id="MCV2368326.1"/>
    </source>
</evidence>
<reference evidence="1 2" key="1">
    <citation type="submission" date="2021-11" db="EMBL/GenBank/DDBJ databases">
        <authorList>
            <person name="Liang Q."/>
            <person name="Mou H."/>
            <person name="Liu Z."/>
        </authorList>
    </citation>
    <scope>NUCLEOTIDE SEQUENCE [LARGE SCALE GENOMIC DNA]</scope>
    <source>
        <strain evidence="1 2">CHU3</strain>
    </source>
</reference>
<keyword evidence="2" id="KW-1185">Reference proteome</keyword>
<dbReference type="EMBL" id="JAJIRN010000004">
    <property type="protein sequence ID" value="MCV2368326.1"/>
    <property type="molecule type" value="Genomic_DNA"/>
</dbReference>
<comment type="caution">
    <text evidence="1">The sequence shown here is derived from an EMBL/GenBank/DDBJ whole genome shotgun (WGS) entry which is preliminary data.</text>
</comment>
<dbReference type="RefSeq" id="WP_263570930.1">
    <property type="nucleotide sequence ID" value="NZ_JAJIRN010000004.1"/>
</dbReference>
<dbReference type="Proteomes" id="UP001209701">
    <property type="component" value="Unassembled WGS sequence"/>
</dbReference>
<accession>A0ABT2YE79</accession>
<protein>
    <submittedName>
        <fullName evidence="1">Uncharacterized protein</fullName>
    </submittedName>
</protein>
<name>A0ABT2YE79_9BURK</name>
<sequence length="62" mass="7152">MAEIEKNNFNPEVSRYISMAIREVEVDWQEINTEPVSLEQATKDARDKHYAFFKALGLPALP</sequence>